<gene>
    <name evidence="2" type="ORF">AIOL_004077</name>
</gene>
<feature type="chain" id="PRO_5005318342" evidence="1">
    <location>
        <begin position="27"/>
        <end position="232"/>
    </location>
</feature>
<organism evidence="2 3">
    <name type="scientific">Candidatus Rhodobacter oscarellae</name>
    <dbReference type="NCBI Taxonomy" id="1675527"/>
    <lineage>
        <taxon>Bacteria</taxon>
        <taxon>Pseudomonadati</taxon>
        <taxon>Pseudomonadota</taxon>
        <taxon>Alphaproteobacteria</taxon>
        <taxon>Rhodobacterales</taxon>
        <taxon>Rhodobacter group</taxon>
        <taxon>Rhodobacter</taxon>
    </lineage>
</organism>
<reference evidence="2 3" key="1">
    <citation type="submission" date="2015-06" db="EMBL/GenBank/DDBJ databases">
        <title>Draft genome sequence of an Alphaproteobacteria species associated to the Mediterranean sponge Oscarella lobularis.</title>
        <authorList>
            <person name="Jourda C."/>
            <person name="Santini S."/>
            <person name="Claverie J.-M."/>
        </authorList>
    </citation>
    <scope>NUCLEOTIDE SEQUENCE [LARGE SCALE GENOMIC DNA]</scope>
    <source>
        <strain evidence="2">IGS</strain>
    </source>
</reference>
<evidence type="ECO:0000256" key="1">
    <source>
        <dbReference type="SAM" id="SignalP"/>
    </source>
</evidence>
<dbReference type="RefSeq" id="WP_049644628.1">
    <property type="nucleotide sequence ID" value="NZ_LFTY01000002.1"/>
</dbReference>
<dbReference type="OrthoDB" id="7877343at2"/>
<accession>A0A0J9E8X0</accession>
<evidence type="ECO:0000313" key="2">
    <source>
        <dbReference type="EMBL" id="KMW59096.1"/>
    </source>
</evidence>
<feature type="signal peptide" evidence="1">
    <location>
        <begin position="1"/>
        <end position="26"/>
    </location>
</feature>
<dbReference type="PROSITE" id="PS51257">
    <property type="entry name" value="PROKAR_LIPOPROTEIN"/>
    <property type="match status" value="1"/>
</dbReference>
<comment type="caution">
    <text evidence="2">The sequence shown here is derived from an EMBL/GenBank/DDBJ whole genome shotgun (WGS) entry which is preliminary data.</text>
</comment>
<protein>
    <submittedName>
        <fullName evidence="2">Cation transport ATPase</fullName>
    </submittedName>
</protein>
<sequence>MTRALLGLLAAALLMGCGDGATTAFAELPSLGRKAPDTVAVAGGAVVVGGPSGYCVDRGSSLLRGDTAFVLLASCASIARAEGALAPAAPGLLTASVDQASGAAPSAVDLLAFLDGPEGKAALARDGDAESVTILQSQIEQDAVLLRIDDQSANPTPGLETTYWRGLFSEKERLITVTVIGFASRPLDPDAGLAKLRGFIARIRAESSAVEPKAAEQAPARGLKGFFRKRRV</sequence>
<keyword evidence="1" id="KW-0732">Signal</keyword>
<name>A0A0J9E8X0_9RHOB</name>
<dbReference type="Proteomes" id="UP000037178">
    <property type="component" value="Unassembled WGS sequence"/>
</dbReference>
<evidence type="ECO:0000313" key="3">
    <source>
        <dbReference type="Proteomes" id="UP000037178"/>
    </source>
</evidence>
<dbReference type="AlphaFoldDB" id="A0A0J9E8X0"/>
<dbReference type="STRING" id="1675527.AIOL_004077"/>
<dbReference type="EMBL" id="LFTY01000002">
    <property type="protein sequence ID" value="KMW59096.1"/>
    <property type="molecule type" value="Genomic_DNA"/>
</dbReference>
<keyword evidence="3" id="KW-1185">Reference proteome</keyword>
<proteinExistence type="predicted"/>
<dbReference type="PATRIC" id="fig|1675527.3.peg.4274"/>